<feature type="transmembrane region" description="Helical" evidence="1">
    <location>
        <begin position="125"/>
        <end position="154"/>
    </location>
</feature>
<feature type="transmembrane region" description="Helical" evidence="1">
    <location>
        <begin position="380"/>
        <end position="411"/>
    </location>
</feature>
<dbReference type="EMBL" id="AMFJ01000996">
    <property type="protein sequence ID" value="EKE25998.1"/>
    <property type="molecule type" value="Genomic_DNA"/>
</dbReference>
<comment type="caution">
    <text evidence="2">The sequence shown here is derived from an EMBL/GenBank/DDBJ whole genome shotgun (WGS) entry which is preliminary data.</text>
</comment>
<feature type="transmembrane region" description="Helical" evidence="1">
    <location>
        <begin position="237"/>
        <end position="255"/>
    </location>
</feature>
<sequence length="428" mass="53670">MWKYFDKLARLFIVLLPFNVLISVFFQFKLWLPFVSFFKEFFIMALGWILVYEYIRTKKIPKFWVIDYVLFWYLWYLIIISILNNVWIKAFIYWGRYDFEFLLAFLIFRHWFYLLENKLSYYMRLFIYSGWIAILVWILIRFVIWENILVYLWFSPKLSVWSLGGSVPIYHWIEWANVRRFQWIFDWPNQAAFFILTYLWILIHYFKNKKEYYTYLFLALFVLLWLIFMTYSRSSLIWIVWGFILIVFLNIKTIFKKYKKETVGFFIFLLAVWWIFYLKYWNSFWNIVLRAWSSKWHYERMIIWFDQFRANPLWRWLASSWPAYRSTHNAVWVDEKNFIPESWFIQQLVEWWIIGFILFTLLMYLIFVNLYSVSFPLSWIFAWVLVMNVFLHTFEAVYISLILFVFIWMFLNSSKPDFIFLSKKNKWK</sequence>
<proteinExistence type="predicted"/>
<feature type="transmembrane region" description="Helical" evidence="1">
    <location>
        <begin position="351"/>
        <end position="373"/>
    </location>
</feature>
<keyword evidence="1" id="KW-0472">Membrane</keyword>
<feature type="transmembrane region" description="Helical" evidence="1">
    <location>
        <begin position="213"/>
        <end position="231"/>
    </location>
</feature>
<evidence type="ECO:0000313" key="2">
    <source>
        <dbReference type="EMBL" id="EKE25998.1"/>
    </source>
</evidence>
<name>K2FSX4_9BACT</name>
<feature type="transmembrane region" description="Helical" evidence="1">
    <location>
        <begin position="12"/>
        <end position="31"/>
    </location>
</feature>
<keyword evidence="1" id="KW-0812">Transmembrane</keyword>
<feature type="transmembrane region" description="Helical" evidence="1">
    <location>
        <begin position="37"/>
        <end position="55"/>
    </location>
</feature>
<dbReference type="AlphaFoldDB" id="K2FSX4"/>
<feature type="transmembrane region" description="Helical" evidence="1">
    <location>
        <begin position="187"/>
        <end position="206"/>
    </location>
</feature>
<feature type="transmembrane region" description="Helical" evidence="1">
    <location>
        <begin position="67"/>
        <end position="88"/>
    </location>
</feature>
<gene>
    <name evidence="2" type="ORF">ACD_4C00480G0006</name>
</gene>
<accession>K2FSX4</accession>
<feature type="transmembrane region" description="Helical" evidence="1">
    <location>
        <begin position="262"/>
        <end position="280"/>
    </location>
</feature>
<organism evidence="2">
    <name type="scientific">uncultured bacterium</name>
    <name type="common">gcode 4</name>
    <dbReference type="NCBI Taxonomy" id="1234023"/>
    <lineage>
        <taxon>Bacteria</taxon>
        <taxon>environmental samples</taxon>
    </lineage>
</organism>
<reference evidence="2" key="1">
    <citation type="journal article" date="2012" name="Science">
        <title>Fermentation, hydrogen, and sulfur metabolism in multiple uncultivated bacterial phyla.</title>
        <authorList>
            <person name="Wrighton K.C."/>
            <person name="Thomas B.C."/>
            <person name="Sharon I."/>
            <person name="Miller C.S."/>
            <person name="Castelle C.J."/>
            <person name="VerBerkmoes N.C."/>
            <person name="Wilkins M.J."/>
            <person name="Hettich R.L."/>
            <person name="Lipton M.S."/>
            <person name="Williams K.H."/>
            <person name="Long P.E."/>
            <person name="Banfield J.F."/>
        </authorList>
    </citation>
    <scope>NUCLEOTIDE SEQUENCE [LARGE SCALE GENOMIC DNA]</scope>
</reference>
<keyword evidence="1" id="KW-1133">Transmembrane helix</keyword>
<protein>
    <recommendedName>
        <fullName evidence="3">O-antigen polymerase</fullName>
    </recommendedName>
</protein>
<evidence type="ECO:0000256" key="1">
    <source>
        <dbReference type="SAM" id="Phobius"/>
    </source>
</evidence>
<evidence type="ECO:0008006" key="3">
    <source>
        <dbReference type="Google" id="ProtNLM"/>
    </source>
</evidence>